<organism evidence="1 2">
    <name type="scientific">Acanthamoeba polyphaga mimivirus Kroon</name>
    <dbReference type="NCBI Taxonomy" id="3069720"/>
    <lineage>
        <taxon>Viruses</taxon>
        <taxon>Varidnaviria</taxon>
        <taxon>Bamfordvirae</taxon>
        <taxon>Nucleocytoviricota</taxon>
        <taxon>Megaviricetes</taxon>
        <taxon>Imitervirales</taxon>
        <taxon>Mimiviridae</taxon>
        <taxon>Megamimivirinae</taxon>
        <taxon>Mimivirus</taxon>
        <taxon>Mimivirus lagoaense</taxon>
    </lineage>
</organism>
<reference evidence="1 2" key="1">
    <citation type="submission" date="2014-10" db="EMBL/GenBank/DDBJ databases">
        <title>Pan-genome analysis of Brazilian lineage A amoebal mimiviruses.</title>
        <authorList>
            <person name="Assis F.L."/>
            <person name="Abrahao J.S."/>
            <person name="Kroon E.G."/>
            <person name="Dornas F.P."/>
            <person name="Andrade K.R."/>
            <person name="Borato P.V.M."/>
            <person name="Pilotto M.R."/>
            <person name="Benamar S."/>
            <person name="LaScola B."/>
            <person name="Colson P."/>
        </authorList>
    </citation>
    <scope>NUCLEOTIDE SEQUENCE [LARGE SCALE GENOMIC DNA]</scope>
    <source>
        <strain evidence="1 2">Kroon</strain>
    </source>
</reference>
<dbReference type="KEGG" id="vg:80513609"/>
<name>A0A0G2Y9L0_9VIRU</name>
<proteinExistence type="predicted"/>
<keyword evidence="2" id="KW-1185">Reference proteome</keyword>
<accession>A0A0G2Y9L0</accession>
<evidence type="ECO:0000313" key="2">
    <source>
        <dbReference type="Proteomes" id="UP000240461"/>
    </source>
</evidence>
<evidence type="ECO:0000313" key="1">
    <source>
        <dbReference type="EMBL" id="AKI79811.1"/>
    </source>
</evidence>
<protein>
    <submittedName>
        <fullName evidence="1">Uncharacterized protein</fullName>
    </submittedName>
</protein>
<dbReference type="Proteomes" id="UP000240461">
    <property type="component" value="Segment"/>
</dbReference>
<sequence>MFHLIFNLNQQLNLEKIFNDLEINENGTYHVNATKIKPYHFEYISTTKSEKYIFKNNSLIFSKITIETKYLTQNINVTIHFTGETIIICKDISNYENILSHILKIVQLKEFTISNIKCHKIFYNTTTKKSEYETIMLNPFSIY</sequence>
<dbReference type="EMBL" id="KM982402">
    <property type="protein sequence ID" value="AKI79811.1"/>
    <property type="molecule type" value="Genomic_DNA"/>
</dbReference>